<evidence type="ECO:0000313" key="17">
    <source>
        <dbReference type="RefSeq" id="XP_017318431.2"/>
    </source>
</evidence>
<feature type="transmembrane region" description="Helical" evidence="14">
    <location>
        <begin position="60"/>
        <end position="79"/>
    </location>
</feature>
<feature type="transmembrane region" description="Helical" evidence="14">
    <location>
        <begin position="145"/>
        <end position="165"/>
    </location>
</feature>
<keyword evidence="2 14" id="KW-1003">Cell membrane</keyword>
<evidence type="ECO:0000259" key="15">
    <source>
        <dbReference type="PROSITE" id="PS50262"/>
    </source>
</evidence>
<dbReference type="GeneID" id="108262526"/>
<reference evidence="16" key="1">
    <citation type="journal article" date="2016" name="Nat. Commun.">
        <title>The channel catfish genome sequence provides insights into the evolution of scale formation in teleosts.</title>
        <authorList>
            <person name="Liu Z."/>
            <person name="Liu S."/>
            <person name="Yao J."/>
            <person name="Bao L."/>
            <person name="Zhang J."/>
            <person name="Li Y."/>
            <person name="Jiang C."/>
            <person name="Sun L."/>
            <person name="Wang R."/>
            <person name="Zhang Y."/>
            <person name="Zhou T."/>
            <person name="Zeng Q."/>
            <person name="Fu Q."/>
            <person name="Gao S."/>
            <person name="Li N."/>
            <person name="Koren S."/>
            <person name="Jiang Y."/>
            <person name="Zimin A."/>
            <person name="Xu P."/>
            <person name="Phillippy A.M."/>
            <person name="Geng X."/>
            <person name="Song L."/>
            <person name="Sun F."/>
            <person name="Li C."/>
            <person name="Wang X."/>
            <person name="Chen A."/>
            <person name="Jin Y."/>
            <person name="Yuan Z."/>
            <person name="Yang Y."/>
            <person name="Tan S."/>
            <person name="Peatman E."/>
            <person name="Lu J."/>
            <person name="Qin Z."/>
            <person name="Dunham R."/>
            <person name="Li Z."/>
            <person name="Sonstegard T."/>
            <person name="Feng J."/>
            <person name="Danzmann R.G."/>
            <person name="Schroeder S."/>
            <person name="Scheffler B."/>
            <person name="Duke M.V."/>
            <person name="Ballard L."/>
            <person name="Kucuktas H."/>
            <person name="Kaltenboeck L."/>
            <person name="Liu H."/>
            <person name="Armbruster J."/>
            <person name="Xie Y."/>
            <person name="Kirby M.L."/>
            <person name="Tian Y."/>
            <person name="Flanagan M.E."/>
            <person name="Mu W."/>
            <person name="Waldbieser G.C."/>
        </authorList>
    </citation>
    <scope>NUCLEOTIDE SEQUENCE [LARGE SCALE GENOMIC DNA]</scope>
    <source>
        <strain evidence="16">SDA103</strain>
    </source>
</reference>
<feature type="domain" description="G-protein coupled receptors family 1 profile" evidence="15">
    <location>
        <begin position="42"/>
        <end position="291"/>
    </location>
</feature>
<keyword evidence="3 14" id="KW-0716">Sensory transduction</keyword>
<dbReference type="SUPFAM" id="SSF81321">
    <property type="entry name" value="Family A G protein-coupled receptor-like"/>
    <property type="match status" value="1"/>
</dbReference>
<keyword evidence="12 13" id="KW-0807">Transducer</keyword>
<dbReference type="GO" id="GO:0005886">
    <property type="term" value="C:plasma membrane"/>
    <property type="evidence" value="ECO:0007669"/>
    <property type="project" value="UniProtKB-SubCell"/>
</dbReference>
<sequence length="325" mass="37661">MNELMNYSDVMYLTLEGHVELEKYRYFYFVMVLTLYMLIISCNGLVIFVIFTNKHLHEPMYIFIAALLCNALFGTAALYPKLLTDFLSEIQVVSFESCIFQSFCIYTYGASEFTLLSAMAYDRYVSICKPLQYATIVKMSTVKKLLFCCWFLPCCEIGITAILTYQRKLCKFKLNRIYCNNSSMIRLGCGDVSVSNLYGLFALSIVVFPPLIFVFFSYIRILSVCLKNSKDFRTKALQTCFPHLLILISFSITTCFEIINTRLEENMPHIASMIMSVENLIIPPLLNPIIYGLKLKEIFNRIKKMVWKNKIIVCQEVKQRPAFIH</sequence>
<organism evidence="16 17">
    <name type="scientific">Ictalurus punctatus</name>
    <name type="common">Channel catfish</name>
    <name type="synonym">Silurus punctatus</name>
    <dbReference type="NCBI Taxonomy" id="7998"/>
    <lineage>
        <taxon>Eukaryota</taxon>
        <taxon>Metazoa</taxon>
        <taxon>Chordata</taxon>
        <taxon>Craniata</taxon>
        <taxon>Vertebrata</taxon>
        <taxon>Euteleostomi</taxon>
        <taxon>Actinopterygii</taxon>
        <taxon>Neopterygii</taxon>
        <taxon>Teleostei</taxon>
        <taxon>Ostariophysi</taxon>
        <taxon>Siluriformes</taxon>
        <taxon>Ictaluridae</taxon>
        <taxon>Ictalurus</taxon>
    </lineage>
</organism>
<protein>
    <recommendedName>
        <fullName evidence="14">Olfactory receptor</fullName>
    </recommendedName>
</protein>
<evidence type="ECO:0000256" key="10">
    <source>
        <dbReference type="ARBA" id="ARBA00023170"/>
    </source>
</evidence>
<dbReference type="Gene3D" id="1.20.1070.10">
    <property type="entry name" value="Rhodopsin 7-helix transmembrane proteins"/>
    <property type="match status" value="1"/>
</dbReference>
<evidence type="ECO:0000256" key="5">
    <source>
        <dbReference type="ARBA" id="ARBA00022725"/>
    </source>
</evidence>
<evidence type="ECO:0000256" key="11">
    <source>
        <dbReference type="ARBA" id="ARBA00023180"/>
    </source>
</evidence>
<evidence type="ECO:0000256" key="2">
    <source>
        <dbReference type="ARBA" id="ARBA00022475"/>
    </source>
</evidence>
<evidence type="ECO:0000256" key="9">
    <source>
        <dbReference type="ARBA" id="ARBA00023157"/>
    </source>
</evidence>
<comment type="subcellular location">
    <subcellularLocation>
        <location evidence="1 14">Cell membrane</location>
        <topology evidence="1 14">Multi-pass membrane protein</topology>
    </subcellularLocation>
</comment>
<keyword evidence="11" id="KW-0325">Glycoprotein</keyword>
<dbReference type="OrthoDB" id="10017003at2759"/>
<dbReference type="Pfam" id="PF13853">
    <property type="entry name" value="7tm_4"/>
    <property type="match status" value="1"/>
</dbReference>
<accession>A0A2D0QL35</accession>
<evidence type="ECO:0000256" key="1">
    <source>
        <dbReference type="ARBA" id="ARBA00004651"/>
    </source>
</evidence>
<dbReference type="GO" id="GO:0005549">
    <property type="term" value="F:odorant binding"/>
    <property type="evidence" value="ECO:0007669"/>
    <property type="project" value="TreeGrafter"/>
</dbReference>
<evidence type="ECO:0000256" key="14">
    <source>
        <dbReference type="RuleBase" id="RU363047"/>
    </source>
</evidence>
<feature type="transmembrane region" description="Helical" evidence="14">
    <location>
        <begin position="99"/>
        <end position="124"/>
    </location>
</feature>
<dbReference type="PANTHER" id="PTHR26451:SF860">
    <property type="entry name" value="ODORANT RECEPTOR-RELATED"/>
    <property type="match status" value="1"/>
</dbReference>
<keyword evidence="16" id="KW-1185">Reference proteome</keyword>
<feature type="transmembrane region" description="Helical" evidence="14">
    <location>
        <begin position="240"/>
        <end position="259"/>
    </location>
</feature>
<dbReference type="Proteomes" id="UP000221080">
    <property type="component" value="Chromosome 24"/>
</dbReference>
<keyword evidence="9" id="KW-1015">Disulfide bond</keyword>
<name>A0A2D0QL35_ICTPU</name>
<keyword evidence="7 13" id="KW-0297">G-protein coupled receptor</keyword>
<comment type="similarity">
    <text evidence="13">Belongs to the G-protein coupled receptor 1 family.</text>
</comment>
<keyword evidence="5 14" id="KW-0552">Olfaction</keyword>
<evidence type="ECO:0000256" key="4">
    <source>
        <dbReference type="ARBA" id="ARBA00022692"/>
    </source>
</evidence>
<dbReference type="InterPro" id="IPR000725">
    <property type="entry name" value="Olfact_rcpt"/>
</dbReference>
<dbReference type="AlphaFoldDB" id="A0A2D0QL35"/>
<keyword evidence="10 13" id="KW-0675">Receptor</keyword>
<dbReference type="InterPro" id="IPR052921">
    <property type="entry name" value="GPCR1_Superfamily_Member"/>
</dbReference>
<evidence type="ECO:0000313" key="16">
    <source>
        <dbReference type="Proteomes" id="UP000221080"/>
    </source>
</evidence>
<evidence type="ECO:0000256" key="3">
    <source>
        <dbReference type="ARBA" id="ARBA00022606"/>
    </source>
</evidence>
<dbReference type="GO" id="GO:0004984">
    <property type="term" value="F:olfactory receptor activity"/>
    <property type="evidence" value="ECO:0007669"/>
    <property type="project" value="InterPro"/>
</dbReference>
<feature type="transmembrane region" description="Helical" evidence="14">
    <location>
        <begin position="26"/>
        <end position="51"/>
    </location>
</feature>
<keyword evidence="4 13" id="KW-0812">Transmembrane</keyword>
<dbReference type="InterPro" id="IPR000276">
    <property type="entry name" value="GPCR_Rhodpsn"/>
</dbReference>
<evidence type="ECO:0000256" key="8">
    <source>
        <dbReference type="ARBA" id="ARBA00023136"/>
    </source>
</evidence>
<dbReference type="PANTHER" id="PTHR26451">
    <property type="entry name" value="G_PROTEIN_RECEP_F1_2 DOMAIN-CONTAINING PROTEIN"/>
    <property type="match status" value="1"/>
</dbReference>
<dbReference type="PRINTS" id="PR00237">
    <property type="entry name" value="GPCRRHODOPSN"/>
</dbReference>
<feature type="transmembrane region" description="Helical" evidence="14">
    <location>
        <begin position="197"/>
        <end position="219"/>
    </location>
</feature>
<dbReference type="PROSITE" id="PS50262">
    <property type="entry name" value="G_PROTEIN_RECEP_F1_2"/>
    <property type="match status" value="1"/>
</dbReference>
<gene>
    <name evidence="17" type="primary">LOC108262526</name>
</gene>
<evidence type="ECO:0000256" key="6">
    <source>
        <dbReference type="ARBA" id="ARBA00022989"/>
    </source>
</evidence>
<dbReference type="RefSeq" id="XP_017318431.2">
    <property type="nucleotide sequence ID" value="XM_017462942.3"/>
</dbReference>
<proteinExistence type="inferred from homology"/>
<evidence type="ECO:0000256" key="12">
    <source>
        <dbReference type="ARBA" id="ARBA00023224"/>
    </source>
</evidence>
<dbReference type="FunFam" id="1.20.1070.10:FF:000024">
    <property type="entry name" value="Olfactory receptor"/>
    <property type="match status" value="1"/>
</dbReference>
<dbReference type="InterPro" id="IPR017452">
    <property type="entry name" value="GPCR_Rhodpsn_7TM"/>
</dbReference>
<reference evidence="17" key="2">
    <citation type="submission" date="2025-08" db="UniProtKB">
        <authorList>
            <consortium name="RefSeq"/>
        </authorList>
    </citation>
    <scope>IDENTIFICATION</scope>
    <source>
        <tissue evidence="17">Blood</tissue>
    </source>
</reference>
<feature type="transmembrane region" description="Helical" evidence="14">
    <location>
        <begin position="271"/>
        <end position="293"/>
    </location>
</feature>
<dbReference type="PROSITE" id="PS00237">
    <property type="entry name" value="G_PROTEIN_RECEP_F1_1"/>
    <property type="match status" value="1"/>
</dbReference>
<dbReference type="KEGG" id="ipu:108262526"/>
<dbReference type="PRINTS" id="PR00245">
    <property type="entry name" value="OLFACTORYR"/>
</dbReference>
<dbReference type="GO" id="GO:0004930">
    <property type="term" value="F:G protein-coupled receptor activity"/>
    <property type="evidence" value="ECO:0007669"/>
    <property type="project" value="UniProtKB-KW"/>
</dbReference>
<evidence type="ECO:0000256" key="7">
    <source>
        <dbReference type="ARBA" id="ARBA00023040"/>
    </source>
</evidence>
<keyword evidence="8 14" id="KW-0472">Membrane</keyword>
<evidence type="ECO:0000256" key="13">
    <source>
        <dbReference type="RuleBase" id="RU000688"/>
    </source>
</evidence>
<keyword evidence="6 14" id="KW-1133">Transmembrane helix</keyword>